<accession>A0A7L5EEF3</accession>
<dbReference type="AlphaFoldDB" id="A0A7L5EEF3"/>
<proteinExistence type="predicted"/>
<dbReference type="EMBL" id="CP051672">
    <property type="protein sequence ID" value="QJE29541.1"/>
    <property type="molecule type" value="Genomic_DNA"/>
</dbReference>
<dbReference type="Proteomes" id="UP000501982">
    <property type="component" value="Chromosome"/>
</dbReference>
<evidence type="ECO:0000313" key="1">
    <source>
        <dbReference type="EMBL" id="QJE29541.1"/>
    </source>
</evidence>
<dbReference type="RefSeq" id="WP_170105951.1">
    <property type="nucleotide sequence ID" value="NZ_CP051672.1"/>
</dbReference>
<dbReference type="PROSITE" id="PS51257">
    <property type="entry name" value="PROKAR_LIPOPROTEIN"/>
    <property type="match status" value="1"/>
</dbReference>
<protein>
    <submittedName>
        <fullName evidence="1">DUF4493 domain-containing protein</fullName>
    </submittedName>
</protein>
<name>A0A7L5EEF3_PARDI</name>
<gene>
    <name evidence="1" type="ORF">HHO38_15040</name>
</gene>
<dbReference type="InterPro" id="IPR027840">
    <property type="entry name" value="DUF4493"/>
</dbReference>
<sequence>MKAMRHIHLYIYLPFFALLATLSACVGEELSAPKGEGRLRLEIASVTAEVSSATQTKADETATAKTELENLPDAKDFSVKVIGATGEVLFDKPVTEIPQAGIPLETGKYTVEVHYGNNQELITTILPRYFAGSTTVSIIPGETATASISAKWGYSAVYPVIAEDLAAHYKSYHLDVKVGQTQKQILLNADNTFPTVYLLAGTNASVHLAGTNYTNQEVSNPLFSQTTLPAAMEYTLNVMPDIPVFSFGLRATATHTKDASGYLDGTKVTLSLGDLSGVPTKLISTWTAELVNASNEVVRAYTSTNFTAPDVMVDANAWPYLPQGNYTLKYKYMLNGEEVSEEQTETATVVVPAPEFEVAFAPYTSYTKYTEGKIAEANSCENNKIYNVKASVNISNDLLTNAKYNGSFTYSYEGTAENIASNSFDKGDLSVSEWKQYAVSTSATFDGVTKEIALGVHITGLPYVPDTMIGADWTLASGNCKYENGMIQLGGINGIGKCTATSKNFHIPNNVNVTLDTNVTVRDGYVFFGWRETTFTASINGSTVISQPGNREDNDNAGKNYSLSGNGTFSTDGRVVTLNSSYSAAGPWAKVYTLQILYK</sequence>
<reference evidence="1 2" key="1">
    <citation type="submission" date="2020-04" db="EMBL/GenBank/DDBJ databases">
        <title>Complete Genomes and Methylome analysis of CBBP consortium that reverse antibiotic-induced susceptibility to vancomycin-resistant Enterococcus faecium infection.</title>
        <authorList>
            <person name="Fomenkov A."/>
            <person name="Zhang Z."/>
            <person name="Pamer E."/>
            <person name="Roberts R.J."/>
        </authorList>
    </citation>
    <scope>NUCLEOTIDE SEQUENCE [LARGE SCALE GENOMIC DNA]</scope>
    <source>
        <strain evidence="2">CBBP</strain>
    </source>
</reference>
<organism evidence="1 2">
    <name type="scientific">Parabacteroides distasonis</name>
    <dbReference type="NCBI Taxonomy" id="823"/>
    <lineage>
        <taxon>Bacteria</taxon>
        <taxon>Pseudomonadati</taxon>
        <taxon>Bacteroidota</taxon>
        <taxon>Bacteroidia</taxon>
        <taxon>Bacteroidales</taxon>
        <taxon>Tannerellaceae</taxon>
        <taxon>Parabacteroides</taxon>
    </lineage>
</organism>
<dbReference type="Pfam" id="PF14900">
    <property type="entry name" value="DUF4493"/>
    <property type="match status" value="1"/>
</dbReference>
<evidence type="ECO:0000313" key="2">
    <source>
        <dbReference type="Proteomes" id="UP000501982"/>
    </source>
</evidence>